<keyword evidence="2" id="KW-1185">Reference proteome</keyword>
<accession>A0ACC1UFC5</accession>
<protein>
    <submittedName>
        <fullName evidence="1">Uncharacterized protein</fullName>
    </submittedName>
</protein>
<reference evidence="1" key="1">
    <citation type="submission" date="2022-09" db="EMBL/GenBank/DDBJ databases">
        <title>A Global Phylogenomic Analysis of the Shiitake Genus Lentinula.</title>
        <authorList>
            <consortium name="DOE Joint Genome Institute"/>
            <person name="Sierra-Patev S."/>
            <person name="Min B."/>
            <person name="Naranjo-Ortiz M."/>
            <person name="Looney B."/>
            <person name="Konkel Z."/>
            <person name="Slot J.C."/>
            <person name="Sakamoto Y."/>
            <person name="Steenwyk J.L."/>
            <person name="Rokas A."/>
            <person name="Carro J."/>
            <person name="Camarero S."/>
            <person name="Ferreira P."/>
            <person name="Molpeceres G."/>
            <person name="Ruiz-Duenas F.J."/>
            <person name="Serrano A."/>
            <person name="Henrissat B."/>
            <person name="Drula E."/>
            <person name="Hughes K.W."/>
            <person name="Mata J.L."/>
            <person name="Ishikawa N.K."/>
            <person name="Vargas-Isla R."/>
            <person name="Ushijima S."/>
            <person name="Smith C.A."/>
            <person name="Ahrendt S."/>
            <person name="Andreopoulos W."/>
            <person name="He G."/>
            <person name="Labutti K."/>
            <person name="Lipzen A."/>
            <person name="Ng V."/>
            <person name="Riley R."/>
            <person name="Sandor L."/>
            <person name="Barry K."/>
            <person name="Martinez A.T."/>
            <person name="Xiao Y."/>
            <person name="Gibbons J.G."/>
            <person name="Terashima K."/>
            <person name="Grigoriev I.V."/>
            <person name="Hibbett D.S."/>
        </authorList>
    </citation>
    <scope>NUCLEOTIDE SEQUENCE</scope>
    <source>
        <strain evidence="1">TMI1499</strain>
    </source>
</reference>
<organism evidence="1 2">
    <name type="scientific">Lentinula aff. lateritia</name>
    <dbReference type="NCBI Taxonomy" id="2804960"/>
    <lineage>
        <taxon>Eukaryota</taxon>
        <taxon>Fungi</taxon>
        <taxon>Dikarya</taxon>
        <taxon>Basidiomycota</taxon>
        <taxon>Agaricomycotina</taxon>
        <taxon>Agaricomycetes</taxon>
        <taxon>Agaricomycetidae</taxon>
        <taxon>Agaricales</taxon>
        <taxon>Marasmiineae</taxon>
        <taxon>Omphalotaceae</taxon>
        <taxon>Lentinula</taxon>
    </lineage>
</organism>
<evidence type="ECO:0000313" key="1">
    <source>
        <dbReference type="EMBL" id="KAJ3815437.1"/>
    </source>
</evidence>
<name>A0ACC1UFC5_9AGAR</name>
<comment type="caution">
    <text evidence="1">The sequence shown here is derived from an EMBL/GenBank/DDBJ whole genome shotgun (WGS) entry which is preliminary data.</text>
</comment>
<evidence type="ECO:0000313" key="2">
    <source>
        <dbReference type="Proteomes" id="UP001163835"/>
    </source>
</evidence>
<dbReference type="Proteomes" id="UP001163835">
    <property type="component" value="Unassembled WGS sequence"/>
</dbReference>
<proteinExistence type="predicted"/>
<sequence length="283" mass="31858">MRYIQPYGISLCLVLGIFGLVCGALGAPMSPIRNAETAKSSTSLNVIVQFHGTQPVDEGVMQIARVNVQTLLHLSARKISGTPDLTVHEWRGNPQFSAKDKHVTFLVIVTGLGREDSGGYTGYYIYTGVPRPYQLNDMKWIERVMTAKLIDPHGKTVLELPYAETSQEVLHRSIIQNTGMPRMKQNGRSKLQRSTFPPWASVSLKIFMSVPRPLQILEILRNILSHYGTTSVELERFQNLKKLEFGPSPVDNPAQQCDFEIPTITFGDWENPGSIRHKHEMER</sequence>
<gene>
    <name evidence="1" type="ORF">F5876DRAFT_61593</name>
</gene>
<dbReference type="EMBL" id="MU794950">
    <property type="protein sequence ID" value="KAJ3815437.1"/>
    <property type="molecule type" value="Genomic_DNA"/>
</dbReference>